<keyword evidence="4" id="KW-0067">ATP-binding</keyword>
<feature type="region of interest" description="Disordered" evidence="5">
    <location>
        <begin position="141"/>
        <end position="166"/>
    </location>
</feature>
<keyword evidence="3" id="KW-0418">Kinase</keyword>
<dbReference type="InterPro" id="IPR011009">
    <property type="entry name" value="Kinase-like_dom_sf"/>
</dbReference>
<comment type="caution">
    <text evidence="6">The sequence shown here is derived from an EMBL/GenBank/DDBJ whole genome shotgun (WGS) entry which is preliminary data.</text>
</comment>
<keyword evidence="1" id="KW-0808">Transferase</keyword>
<keyword evidence="7" id="KW-1185">Reference proteome</keyword>
<reference evidence="6" key="1">
    <citation type="submission" date="2017-07" db="EMBL/GenBank/DDBJ databases">
        <title>Taro Niue Genome Assembly and Annotation.</title>
        <authorList>
            <person name="Atibalentja N."/>
            <person name="Keating K."/>
            <person name="Fields C.J."/>
        </authorList>
    </citation>
    <scope>NUCLEOTIDE SEQUENCE</scope>
    <source>
        <strain evidence="6">Niue_2</strain>
        <tissue evidence="6">Leaf</tissue>
    </source>
</reference>
<evidence type="ECO:0000313" key="6">
    <source>
        <dbReference type="EMBL" id="MQL85903.1"/>
    </source>
</evidence>
<sequence>MKVKHFTSVKVKYSPCRMNIFSGCCMFEMTALKPAFKAFDMQALINKINKSIVSPLPCSYSGAFRGLIKSMLRKNPELRPSAADLLKHPHLQPYILRINLKSNQNRNSLTSQMPTSNYIKKTRFEQIIPLHTGKPKRRTYANDGILKHRRHPTNDDSKKYPAFTLR</sequence>
<dbReference type="InterPro" id="IPR050660">
    <property type="entry name" value="NEK_Ser/Thr_kinase"/>
</dbReference>
<dbReference type="OrthoDB" id="1749072at2759"/>
<protein>
    <submittedName>
        <fullName evidence="6">Uncharacterized protein</fullName>
    </submittedName>
</protein>
<gene>
    <name evidence="6" type="ORF">Taro_018422</name>
</gene>
<evidence type="ECO:0000256" key="1">
    <source>
        <dbReference type="ARBA" id="ARBA00022679"/>
    </source>
</evidence>
<evidence type="ECO:0000256" key="3">
    <source>
        <dbReference type="ARBA" id="ARBA00022777"/>
    </source>
</evidence>
<accession>A0A843UZ30</accession>
<proteinExistence type="predicted"/>
<dbReference type="Proteomes" id="UP000652761">
    <property type="component" value="Unassembled WGS sequence"/>
</dbReference>
<evidence type="ECO:0000256" key="4">
    <source>
        <dbReference type="ARBA" id="ARBA00022840"/>
    </source>
</evidence>
<dbReference type="Gene3D" id="1.10.510.10">
    <property type="entry name" value="Transferase(Phosphotransferase) domain 1"/>
    <property type="match status" value="1"/>
</dbReference>
<dbReference type="EMBL" id="NMUH01000857">
    <property type="protein sequence ID" value="MQL85903.1"/>
    <property type="molecule type" value="Genomic_DNA"/>
</dbReference>
<keyword evidence="2" id="KW-0547">Nucleotide-binding</keyword>
<evidence type="ECO:0000256" key="5">
    <source>
        <dbReference type="SAM" id="MobiDB-lite"/>
    </source>
</evidence>
<name>A0A843UZ30_COLES</name>
<dbReference type="PANTHER" id="PTHR43671">
    <property type="entry name" value="SERINE/THREONINE-PROTEIN KINASE NEK"/>
    <property type="match status" value="1"/>
</dbReference>
<dbReference type="GO" id="GO:0005524">
    <property type="term" value="F:ATP binding"/>
    <property type="evidence" value="ECO:0007669"/>
    <property type="project" value="UniProtKB-KW"/>
</dbReference>
<evidence type="ECO:0000256" key="2">
    <source>
        <dbReference type="ARBA" id="ARBA00022741"/>
    </source>
</evidence>
<dbReference type="PANTHER" id="PTHR43671:SF66">
    <property type="entry name" value="SERINE_THREONINE-PROTEIN KINASE NEK2"/>
    <property type="match status" value="1"/>
</dbReference>
<organism evidence="6 7">
    <name type="scientific">Colocasia esculenta</name>
    <name type="common">Wild taro</name>
    <name type="synonym">Arum esculentum</name>
    <dbReference type="NCBI Taxonomy" id="4460"/>
    <lineage>
        <taxon>Eukaryota</taxon>
        <taxon>Viridiplantae</taxon>
        <taxon>Streptophyta</taxon>
        <taxon>Embryophyta</taxon>
        <taxon>Tracheophyta</taxon>
        <taxon>Spermatophyta</taxon>
        <taxon>Magnoliopsida</taxon>
        <taxon>Liliopsida</taxon>
        <taxon>Araceae</taxon>
        <taxon>Aroideae</taxon>
        <taxon>Colocasieae</taxon>
        <taxon>Colocasia</taxon>
    </lineage>
</organism>
<dbReference type="AlphaFoldDB" id="A0A843UZ30"/>
<dbReference type="GO" id="GO:0004674">
    <property type="term" value="F:protein serine/threonine kinase activity"/>
    <property type="evidence" value="ECO:0007669"/>
    <property type="project" value="TreeGrafter"/>
</dbReference>
<evidence type="ECO:0000313" key="7">
    <source>
        <dbReference type="Proteomes" id="UP000652761"/>
    </source>
</evidence>
<dbReference type="SUPFAM" id="SSF56112">
    <property type="entry name" value="Protein kinase-like (PK-like)"/>
    <property type="match status" value="1"/>
</dbReference>